<dbReference type="InterPro" id="IPR036942">
    <property type="entry name" value="Beta-barrel_TonB_sf"/>
</dbReference>
<keyword evidence="7" id="KW-1133">Transmembrane helix</keyword>
<accession>A0A917LXG1</accession>
<dbReference type="SUPFAM" id="SSF49464">
    <property type="entry name" value="Carboxypeptidase regulatory domain-like"/>
    <property type="match status" value="1"/>
</dbReference>
<dbReference type="Gene3D" id="2.170.130.10">
    <property type="entry name" value="TonB-dependent receptor, plug domain"/>
    <property type="match status" value="1"/>
</dbReference>
<reference evidence="9" key="1">
    <citation type="journal article" date="2014" name="Int. J. Syst. Evol. Microbiol.">
        <title>Complete genome sequence of Corynebacterium casei LMG S-19264T (=DSM 44701T), isolated from a smear-ripened cheese.</title>
        <authorList>
            <consortium name="US DOE Joint Genome Institute (JGI-PGF)"/>
            <person name="Walter F."/>
            <person name="Albersmeier A."/>
            <person name="Kalinowski J."/>
            <person name="Ruckert C."/>
        </authorList>
    </citation>
    <scope>NUCLEOTIDE SEQUENCE</scope>
    <source>
        <strain evidence="9">CGMCC 1.12997</strain>
    </source>
</reference>
<gene>
    <name evidence="9" type="ORF">GCM10011585_01420</name>
</gene>
<dbReference type="PANTHER" id="PTHR30069:SF46">
    <property type="entry name" value="OAR PROTEIN"/>
    <property type="match status" value="1"/>
</dbReference>
<dbReference type="Proteomes" id="UP000647241">
    <property type="component" value="Unassembled WGS sequence"/>
</dbReference>
<dbReference type="GO" id="GO:0044718">
    <property type="term" value="P:siderophore transmembrane transport"/>
    <property type="evidence" value="ECO:0007669"/>
    <property type="project" value="TreeGrafter"/>
</dbReference>
<keyword evidence="2" id="KW-0813">Transport</keyword>
<dbReference type="SUPFAM" id="SSF56935">
    <property type="entry name" value="Porins"/>
    <property type="match status" value="1"/>
</dbReference>
<dbReference type="PANTHER" id="PTHR30069">
    <property type="entry name" value="TONB-DEPENDENT OUTER MEMBRANE RECEPTOR"/>
    <property type="match status" value="1"/>
</dbReference>
<keyword evidence="3" id="KW-1134">Transmembrane beta strand</keyword>
<keyword evidence="10" id="KW-1185">Reference proteome</keyword>
<evidence type="ECO:0000256" key="5">
    <source>
        <dbReference type="ARBA" id="ARBA00023136"/>
    </source>
</evidence>
<feature type="domain" description="TonB-dependent transporter Oar-like beta-barrel" evidence="8">
    <location>
        <begin position="268"/>
        <end position="1243"/>
    </location>
</feature>
<sequence>MTSSNIHPQLHSVSSGKRPVCFLLALIAAVVLCCTLPLRAQLSGKGEIKGIVTDPSGAVVPGATVVVTSTTKGTKVTRTTTSSGDYDISPLDPDVYTIAVTATGFQTTTQEHVNVNALEISNVNIALSVGSEAQSVTISAAPPALETSNATLGATMEQSMYAALPIQMGAGGNPDQRRATDFAVLMPGVQGNETNGNATTNTGVVNGSGSRGAASAVYVNGIPFTSVAGEGDTRFVWTAISVDAVDQFQVQTTGYSAMYEGMGVQNYSTKSGGNKLHGSVYDYFRNTALDTWGFFAPAQIDPSKGYAVKPRENMNEYGAVLSGAIKKDKLFFFLNYDAYRFAHGPLAAYQTVPTQAEYNGNFSDQGLKIYDPTSTVCNTAGTACTRTQYPNNTIPLSKQSKVAQYLQGFFPKNITLPTTTGNNYVGGYKYGLYNWMTTDRVDWVVNSKNTVSLTFGKGRQATTGPAVQTTSGRNVLPFAPYNYGQEYAPKTTVWVLQDNYTITPKMVNQFNYGFARYNGPTFNPNSGGDFAATAAGITGLPTGQASNAFPLVTFSGNGSNPTNWAGSVANTAISNAYIATDNLQWMLGKHTLTIGAQIAWLQYQYLTNATGTSPLTLANTASETQGFTCSVKNLNPCPLADSTTTLDTTGGYAYASFLAGAVDSQSLTDNLAIVETGARFRPISPYIQDDWKVNSRLTLNIGLRYDFYPTYQEEHDRLSFFNPTETNPLTGNKGALEFAGSAAGAAGCNCSTNVNNYFKNFGPRLGFAFQSDPKMVWRGSWGVMYTHGNGVGGSATSRSGSGTLGFSASPKTSYINATNYDPSQQLDAGFQGLTPPPVLPNYSSSFGTGYSTLLSNASTTPQSVGYGDPYLGARAPQYINWSFGFQRSFTDTLTLTMSYVGSQGHFEVTDGNNGRGYWINQLDPKYLGLGAILSNKATAANIAAMEAEGVTPQNGYASFDPKQALSTLLKPFPQYSVSDTYGNIGNSNYNGLQISLNKRVSHGLTFMANYTWSRAIDDGGVFRSGYDIPAQFSGDGKFHKVDSIERTVSTSNQPQHFVLTGVWDLPLGKNGFGGGSTLSRALLSNFKFSSIVQMYSGSPLTLTASSCGTNAANGTCLPSLAPGFSGSVMPNGNWGHGGNTTTLAKRQFINPAAFITTPSTTANPVFSNSPRTAPYNLYGPGNYNVDISLRRTFGLGFEGAHVMLEGDLYNVTNHTQFGGIGTQFGSSTFGTVSTQANTSRDAQLTARIEF</sequence>
<dbReference type="InterPro" id="IPR057601">
    <property type="entry name" value="Oar-like_b-barrel"/>
</dbReference>
<evidence type="ECO:0000259" key="8">
    <source>
        <dbReference type="Pfam" id="PF25183"/>
    </source>
</evidence>
<dbReference type="Gene3D" id="2.40.170.20">
    <property type="entry name" value="TonB-dependent receptor, beta-barrel domain"/>
    <property type="match status" value="1"/>
</dbReference>
<evidence type="ECO:0000313" key="9">
    <source>
        <dbReference type="EMBL" id="GGG63592.1"/>
    </source>
</evidence>
<organism evidence="9 10">
    <name type="scientific">Edaphobacter dinghuensis</name>
    <dbReference type="NCBI Taxonomy" id="1560005"/>
    <lineage>
        <taxon>Bacteria</taxon>
        <taxon>Pseudomonadati</taxon>
        <taxon>Acidobacteriota</taxon>
        <taxon>Terriglobia</taxon>
        <taxon>Terriglobales</taxon>
        <taxon>Acidobacteriaceae</taxon>
        <taxon>Edaphobacter</taxon>
    </lineage>
</organism>
<keyword evidence="6" id="KW-0998">Cell outer membrane</keyword>
<dbReference type="GO" id="GO:0009279">
    <property type="term" value="C:cell outer membrane"/>
    <property type="evidence" value="ECO:0007669"/>
    <property type="project" value="UniProtKB-SubCell"/>
</dbReference>
<evidence type="ECO:0000256" key="6">
    <source>
        <dbReference type="ARBA" id="ARBA00023237"/>
    </source>
</evidence>
<dbReference type="Gene3D" id="2.60.40.1120">
    <property type="entry name" value="Carboxypeptidase-like, regulatory domain"/>
    <property type="match status" value="1"/>
</dbReference>
<dbReference type="RefSeq" id="WP_263369016.1">
    <property type="nucleotide sequence ID" value="NZ_JAGSYJ010000001.1"/>
</dbReference>
<name>A0A917LXG1_9BACT</name>
<dbReference type="EMBL" id="BMGT01000001">
    <property type="protein sequence ID" value="GGG63592.1"/>
    <property type="molecule type" value="Genomic_DNA"/>
</dbReference>
<protein>
    <recommendedName>
        <fullName evidence="8">TonB-dependent transporter Oar-like beta-barrel domain-containing protein</fullName>
    </recommendedName>
</protein>
<dbReference type="InterPro" id="IPR008969">
    <property type="entry name" value="CarboxyPept-like_regulatory"/>
</dbReference>
<proteinExistence type="predicted"/>
<evidence type="ECO:0000256" key="7">
    <source>
        <dbReference type="SAM" id="Phobius"/>
    </source>
</evidence>
<dbReference type="AlphaFoldDB" id="A0A917LXG1"/>
<feature type="transmembrane region" description="Helical" evidence="7">
    <location>
        <begin position="20"/>
        <end position="38"/>
    </location>
</feature>
<reference evidence="9" key="2">
    <citation type="submission" date="2020-09" db="EMBL/GenBank/DDBJ databases">
        <authorList>
            <person name="Sun Q."/>
            <person name="Zhou Y."/>
        </authorList>
    </citation>
    <scope>NUCLEOTIDE SEQUENCE</scope>
    <source>
        <strain evidence="9">CGMCC 1.12997</strain>
    </source>
</reference>
<evidence type="ECO:0000256" key="3">
    <source>
        <dbReference type="ARBA" id="ARBA00022452"/>
    </source>
</evidence>
<evidence type="ECO:0000256" key="1">
    <source>
        <dbReference type="ARBA" id="ARBA00004571"/>
    </source>
</evidence>
<dbReference type="InterPro" id="IPR037066">
    <property type="entry name" value="Plug_dom_sf"/>
</dbReference>
<comment type="subcellular location">
    <subcellularLocation>
        <location evidence="1">Cell outer membrane</location>
        <topology evidence="1">Multi-pass membrane protein</topology>
    </subcellularLocation>
</comment>
<keyword evidence="4 7" id="KW-0812">Transmembrane</keyword>
<keyword evidence="5 7" id="KW-0472">Membrane</keyword>
<dbReference type="Pfam" id="PF25183">
    <property type="entry name" value="OMP_b-brl_4"/>
    <property type="match status" value="1"/>
</dbReference>
<comment type="caution">
    <text evidence="9">The sequence shown here is derived from an EMBL/GenBank/DDBJ whole genome shotgun (WGS) entry which is preliminary data.</text>
</comment>
<evidence type="ECO:0000256" key="2">
    <source>
        <dbReference type="ARBA" id="ARBA00022448"/>
    </source>
</evidence>
<evidence type="ECO:0000256" key="4">
    <source>
        <dbReference type="ARBA" id="ARBA00022692"/>
    </source>
</evidence>
<dbReference type="Pfam" id="PF13620">
    <property type="entry name" value="CarboxypepD_reg"/>
    <property type="match status" value="1"/>
</dbReference>
<dbReference type="GO" id="GO:0015344">
    <property type="term" value="F:siderophore uptake transmembrane transporter activity"/>
    <property type="evidence" value="ECO:0007669"/>
    <property type="project" value="TreeGrafter"/>
</dbReference>
<evidence type="ECO:0000313" key="10">
    <source>
        <dbReference type="Proteomes" id="UP000647241"/>
    </source>
</evidence>
<dbReference type="InterPro" id="IPR039426">
    <property type="entry name" value="TonB-dep_rcpt-like"/>
</dbReference>